<dbReference type="AlphaFoldDB" id="A0A0U1NNI1"/>
<proteinExistence type="predicted"/>
<dbReference type="EMBL" id="CVQV01000015">
    <property type="protein sequence ID" value="CRK76291.1"/>
    <property type="molecule type" value="Genomic_DNA"/>
</dbReference>
<dbReference type="OrthoDB" id="9806572at2"/>
<keyword evidence="2" id="KW-1185">Reference proteome</keyword>
<evidence type="ECO:0000313" key="2">
    <source>
        <dbReference type="Proteomes" id="UP000048949"/>
    </source>
</evidence>
<evidence type="ECO:0008006" key="3">
    <source>
        <dbReference type="Google" id="ProtNLM"/>
    </source>
</evidence>
<gene>
    <name evidence="1" type="ORF">NIG5292_02348</name>
</gene>
<organism evidence="1 2">
    <name type="scientific">Nereida ignava</name>
    <dbReference type="NCBI Taxonomy" id="282199"/>
    <lineage>
        <taxon>Bacteria</taxon>
        <taxon>Pseudomonadati</taxon>
        <taxon>Pseudomonadota</taxon>
        <taxon>Alphaproteobacteria</taxon>
        <taxon>Rhodobacterales</taxon>
        <taxon>Roseobacteraceae</taxon>
        <taxon>Nereida</taxon>
    </lineage>
</organism>
<protein>
    <recommendedName>
        <fullName evidence="3">Invasion protein B, involved in pathogenesis</fullName>
    </recommendedName>
</protein>
<dbReference type="STRING" id="282199.GCA_001049735_02347"/>
<reference evidence="1 2" key="1">
    <citation type="submission" date="2015-04" db="EMBL/GenBank/DDBJ databases">
        <authorList>
            <person name="Syromyatnikov M.Y."/>
            <person name="Popov V.N."/>
        </authorList>
    </citation>
    <scope>NUCLEOTIDE SEQUENCE [LARGE SCALE GENOMIC DNA]</scope>
    <source>
        <strain evidence="1 2">CECT 5292</strain>
    </source>
</reference>
<dbReference type="Proteomes" id="UP000048949">
    <property type="component" value="Unassembled WGS sequence"/>
</dbReference>
<accession>A0A0U1NNI1</accession>
<sequence>MPKPLKVRDIQITKLTILCLGFITVAGPGVAEEPEIDHLQSYGEWSLFIDDNDCWLASNPRDKNGDASTNIFYYVTFHNNEPRPQNSVFFSVLDSNAGSLILQSPTRSYDFSLYGDTAYPNAENELNILRELLVTNTFKLEISTPDHGLHELYLPTRGFKNAYNSISKQCEFYPAGDLTTIRGHDPA</sequence>
<name>A0A0U1NNI1_9RHOB</name>
<dbReference type="RefSeq" id="WP_048599706.1">
    <property type="nucleotide sequence ID" value="NZ_CVPC01000015.1"/>
</dbReference>
<evidence type="ECO:0000313" key="1">
    <source>
        <dbReference type="EMBL" id="CRK76291.1"/>
    </source>
</evidence>